<evidence type="ECO:0008006" key="3">
    <source>
        <dbReference type="Google" id="ProtNLM"/>
    </source>
</evidence>
<dbReference type="OrthoDB" id="9180993at2"/>
<accession>F3KRM8</accession>
<evidence type="ECO:0000313" key="1">
    <source>
        <dbReference type="EMBL" id="EGI77545.1"/>
    </source>
</evidence>
<dbReference type="AlphaFoldDB" id="F3KRM8"/>
<gene>
    <name evidence="1" type="ORF">HGR_05711</name>
</gene>
<dbReference type="PROSITE" id="PS51257">
    <property type="entry name" value="PROKAR_LIPOPROTEIN"/>
    <property type="match status" value="1"/>
</dbReference>
<name>F3KRM8_9BURK</name>
<comment type="caution">
    <text evidence="1">The sequence shown here is derived from an EMBL/GenBank/DDBJ whole genome shotgun (WGS) entry which is preliminary data.</text>
</comment>
<reference evidence="1 2" key="1">
    <citation type="journal article" date="2011" name="EMBO J.">
        <title>Structural diversity of bacterial flagellar motors.</title>
        <authorList>
            <person name="Chen S."/>
            <person name="Beeby M."/>
            <person name="Murphy G.E."/>
            <person name="Leadbetter J.R."/>
            <person name="Hendrixson D.R."/>
            <person name="Briegel A."/>
            <person name="Li Z."/>
            <person name="Shi J."/>
            <person name="Tocheva E.I."/>
            <person name="Muller A."/>
            <person name="Dobro M.J."/>
            <person name="Jensen G.J."/>
        </authorList>
    </citation>
    <scope>NUCLEOTIDE SEQUENCE [LARGE SCALE GENOMIC DNA]</scope>
    <source>
        <strain evidence="1 2">ATCC 19624</strain>
    </source>
</reference>
<keyword evidence="2" id="KW-1185">Reference proteome</keyword>
<evidence type="ECO:0000313" key="2">
    <source>
        <dbReference type="Proteomes" id="UP000016368"/>
    </source>
</evidence>
<dbReference type="RefSeq" id="WP_006297148.1">
    <property type="nucleotide sequence ID" value="NZ_AEGR01000045.1"/>
</dbReference>
<dbReference type="Proteomes" id="UP000016368">
    <property type="component" value="Unassembled WGS sequence"/>
</dbReference>
<dbReference type="EMBL" id="AEGR01000045">
    <property type="protein sequence ID" value="EGI77545.1"/>
    <property type="molecule type" value="Genomic_DNA"/>
</dbReference>
<sequence>MTHWKLNRTSAHFKVRRGRWLGAWALLAVCGLSACSALNPRQHEDIRLATEVEVFPCRHLGSTAVTVWAGVGPVARVSEAVEENLLIEARRQAFRLGGNALVSGASPQLGQRTFEVYRCP</sequence>
<dbReference type="STRING" id="887062.HGR_05711"/>
<protein>
    <recommendedName>
        <fullName evidence="3">Lipoprotein</fullName>
    </recommendedName>
</protein>
<organism evidence="1 2">
    <name type="scientific">Hylemonella gracilis ATCC 19624</name>
    <dbReference type="NCBI Taxonomy" id="887062"/>
    <lineage>
        <taxon>Bacteria</taxon>
        <taxon>Pseudomonadati</taxon>
        <taxon>Pseudomonadota</taxon>
        <taxon>Betaproteobacteria</taxon>
        <taxon>Burkholderiales</taxon>
        <taxon>Comamonadaceae</taxon>
        <taxon>Hylemonella</taxon>
    </lineage>
</organism>
<proteinExistence type="predicted"/>